<reference evidence="1" key="1">
    <citation type="submission" date="2019-02" db="EMBL/GenBank/DDBJ databases">
        <title>Draft genome of the type strain Pelomonas aquatica CCUG 52575T.</title>
        <authorList>
            <person name="Gomila M."/>
            <person name="Lalucat J."/>
        </authorList>
    </citation>
    <scope>NUCLEOTIDE SEQUENCE</scope>
    <source>
        <strain evidence="1">CCUG 52575</strain>
    </source>
</reference>
<dbReference type="EMBL" id="SGUG01000004">
    <property type="protein sequence ID" value="MDG0861488.1"/>
    <property type="molecule type" value="Genomic_DNA"/>
</dbReference>
<keyword evidence="2" id="KW-1185">Reference proteome</keyword>
<comment type="caution">
    <text evidence="1">The sequence shown here is derived from an EMBL/GenBank/DDBJ whole genome shotgun (WGS) entry which is preliminary data.</text>
</comment>
<dbReference type="Proteomes" id="UP001152766">
    <property type="component" value="Unassembled WGS sequence"/>
</dbReference>
<evidence type="ECO:0000313" key="1">
    <source>
        <dbReference type="EMBL" id="MDG0861488.1"/>
    </source>
</evidence>
<protein>
    <submittedName>
        <fullName evidence="1">Uncharacterized protein</fullName>
    </submittedName>
</protein>
<name>A0A9X4LK02_9BURK</name>
<sequence>MAAIPLAKTPLAALKKLVLDDLIQVKSSHVTEALAYALGFRTYAALQASMTGSEEDRPFVLLDTDRFLDRIRSFGYELRATLNKPLISTLRRTDALLA</sequence>
<accession>A0A9X4LK02</accession>
<dbReference type="RefSeq" id="WP_268149442.1">
    <property type="nucleotide sequence ID" value="NZ_JAPPUW010000006.1"/>
</dbReference>
<evidence type="ECO:0000313" key="2">
    <source>
        <dbReference type="Proteomes" id="UP001152766"/>
    </source>
</evidence>
<organism evidence="1 2">
    <name type="scientific">Pelomonas aquatica</name>
    <dbReference type="NCBI Taxonomy" id="431058"/>
    <lineage>
        <taxon>Bacteria</taxon>
        <taxon>Pseudomonadati</taxon>
        <taxon>Pseudomonadota</taxon>
        <taxon>Betaproteobacteria</taxon>
        <taxon>Burkholderiales</taxon>
        <taxon>Sphaerotilaceae</taxon>
        <taxon>Roseateles</taxon>
    </lineage>
</organism>
<proteinExistence type="predicted"/>
<gene>
    <name evidence="1" type="ORF">EXJ73_03235</name>
</gene>
<dbReference type="AlphaFoldDB" id="A0A9X4LK02"/>